<feature type="transmembrane region" description="Helical" evidence="6">
    <location>
        <begin position="343"/>
        <end position="364"/>
    </location>
</feature>
<dbReference type="AlphaFoldDB" id="A0AAJ1T2J5"/>
<feature type="transmembrane region" description="Helical" evidence="6">
    <location>
        <begin position="384"/>
        <end position="413"/>
    </location>
</feature>
<dbReference type="GO" id="GO:0005886">
    <property type="term" value="C:plasma membrane"/>
    <property type="evidence" value="ECO:0007669"/>
    <property type="project" value="UniProtKB-SubCell"/>
</dbReference>
<comment type="subcellular location">
    <subcellularLocation>
        <location evidence="1">Cell membrane</location>
        <topology evidence="1">Multi-pass membrane protein</topology>
    </subcellularLocation>
</comment>
<dbReference type="PANTHER" id="PTHR43478">
    <property type="entry name" value="NA+/H+ ANTIPORTER-RELATED"/>
    <property type="match status" value="1"/>
</dbReference>
<feature type="transmembrane region" description="Helical" evidence="6">
    <location>
        <begin position="203"/>
        <end position="220"/>
    </location>
</feature>
<dbReference type="Pfam" id="PF03553">
    <property type="entry name" value="Na_H_antiporter"/>
    <property type="match status" value="1"/>
</dbReference>
<evidence type="ECO:0000313" key="8">
    <source>
        <dbReference type="EMBL" id="MDQ0215516.1"/>
    </source>
</evidence>
<feature type="transmembrane region" description="Helical" evidence="6">
    <location>
        <begin position="6"/>
        <end position="25"/>
    </location>
</feature>
<evidence type="ECO:0000256" key="6">
    <source>
        <dbReference type="SAM" id="Phobius"/>
    </source>
</evidence>
<evidence type="ECO:0000259" key="7">
    <source>
        <dbReference type="Pfam" id="PF03553"/>
    </source>
</evidence>
<dbReference type="Proteomes" id="UP001237207">
    <property type="component" value="Unassembled WGS sequence"/>
</dbReference>
<organism evidence="8 9">
    <name type="scientific">Oikeobacillus pervagus</name>
    <dbReference type="NCBI Taxonomy" id="1325931"/>
    <lineage>
        <taxon>Bacteria</taxon>
        <taxon>Bacillati</taxon>
        <taxon>Bacillota</taxon>
        <taxon>Bacilli</taxon>
        <taxon>Bacillales</taxon>
        <taxon>Bacillaceae</taxon>
        <taxon>Oikeobacillus</taxon>
    </lineage>
</organism>
<dbReference type="InterPro" id="IPR018461">
    <property type="entry name" value="Na/H_Antiport_NhaC-like_C"/>
</dbReference>
<keyword evidence="5 6" id="KW-0472">Membrane</keyword>
<accession>A0AAJ1T2J5</accession>
<feature type="transmembrane region" description="Helical" evidence="6">
    <location>
        <begin position="67"/>
        <end position="91"/>
    </location>
</feature>
<dbReference type="EMBL" id="JAUSUC010000021">
    <property type="protein sequence ID" value="MDQ0215516.1"/>
    <property type="molecule type" value="Genomic_DNA"/>
</dbReference>
<comment type="caution">
    <text evidence="8">The sequence shown here is derived from an EMBL/GenBank/DDBJ whole genome shotgun (WGS) entry which is preliminary data.</text>
</comment>
<keyword evidence="2" id="KW-1003">Cell membrane</keyword>
<feature type="transmembrane region" description="Helical" evidence="6">
    <location>
        <begin position="482"/>
        <end position="510"/>
    </location>
</feature>
<evidence type="ECO:0000256" key="4">
    <source>
        <dbReference type="ARBA" id="ARBA00022989"/>
    </source>
</evidence>
<feature type="transmembrane region" description="Helical" evidence="6">
    <location>
        <begin position="302"/>
        <end position="322"/>
    </location>
</feature>
<evidence type="ECO:0000256" key="3">
    <source>
        <dbReference type="ARBA" id="ARBA00022692"/>
    </source>
</evidence>
<gene>
    <name evidence="8" type="ORF">J2S13_001934</name>
</gene>
<sequence>MEQTIFSLLPPFIIVVMVIFTKRVLLSLGTGIVIAALFLANFSVGNTFSILWSTFKGVFVLEGTLNTWNIFILLFIIFLGIVTAFINVLGGTKAFGDWAMKRVKTRAGAQVMTAIFGLVIFIDDYFNSLAVGQIARPITDRHRVSRTKLSYIIDSTSAPVCVVSPISSWGAYIIGIIGTILTLHQVTEYSALLAFIKMIPMNLYVWSTLGLVFLVALRGIDFGPMKTHEVRAIETGEVTDPHQPVSGDFTRPLPSSEHGEVSDLILPILSLIIATVAAMMWTGVSVIDEKVTLLKIFENTDVAKSLVYGGLGGLFMTFLLFIRKRFIKKQLAPRLFLVGVRAGVKSMIPACLILIFAWGIVSLIDQLKTGTYLAGIVEKSNLDISFLPFLLFIVAGVIAFATGTSWGSFGILLPIAGEIAAVSDIDLLLPAMAAVLAGAVFGDHCSPISDTTILSSTGAACHHIDHVITQLPYALVAAGISAIGYIILGLTGSALAGLATVIVCLFLMAMKRKNKTVEVK</sequence>
<name>A0AAJ1T2J5_9BACI</name>
<keyword evidence="9" id="KW-1185">Reference proteome</keyword>
<reference evidence="8" key="1">
    <citation type="submission" date="2023-07" db="EMBL/GenBank/DDBJ databases">
        <title>Genomic Encyclopedia of Type Strains, Phase IV (KMG-IV): sequencing the most valuable type-strain genomes for metagenomic binning, comparative biology and taxonomic classification.</title>
        <authorList>
            <person name="Goeker M."/>
        </authorList>
    </citation>
    <scope>NUCLEOTIDE SEQUENCE</scope>
    <source>
        <strain evidence="8">DSM 23947</strain>
    </source>
</reference>
<keyword evidence="4 6" id="KW-1133">Transmembrane helix</keyword>
<keyword evidence="3 6" id="KW-0812">Transmembrane</keyword>
<evidence type="ECO:0000256" key="5">
    <source>
        <dbReference type="ARBA" id="ARBA00023136"/>
    </source>
</evidence>
<dbReference type="RefSeq" id="WP_307257521.1">
    <property type="nucleotide sequence ID" value="NZ_JAUSUC010000021.1"/>
</dbReference>
<evidence type="ECO:0000256" key="2">
    <source>
        <dbReference type="ARBA" id="ARBA00022475"/>
    </source>
</evidence>
<protein>
    <submittedName>
        <fullName evidence="8">Na+/H+ antiporter NhaC</fullName>
    </submittedName>
</protein>
<evidence type="ECO:0000256" key="1">
    <source>
        <dbReference type="ARBA" id="ARBA00004651"/>
    </source>
</evidence>
<evidence type="ECO:0000313" key="9">
    <source>
        <dbReference type="Proteomes" id="UP001237207"/>
    </source>
</evidence>
<proteinExistence type="predicted"/>
<feature type="transmembrane region" description="Helical" evidence="6">
    <location>
        <begin position="264"/>
        <end position="282"/>
    </location>
</feature>
<feature type="transmembrane region" description="Helical" evidence="6">
    <location>
        <begin position="32"/>
        <end position="55"/>
    </location>
</feature>
<feature type="domain" description="Na+/H+ antiporter NhaC-like C-terminal" evidence="7">
    <location>
        <begin position="160"/>
        <end position="490"/>
    </location>
</feature>
<feature type="transmembrane region" description="Helical" evidence="6">
    <location>
        <begin position="425"/>
        <end position="442"/>
    </location>
</feature>
<dbReference type="PANTHER" id="PTHR43478:SF1">
    <property type="entry name" value="NA+_H+ ANTIPORTER NHAC-LIKE C-TERMINAL DOMAIN-CONTAINING PROTEIN"/>
    <property type="match status" value="1"/>
</dbReference>